<dbReference type="InterPro" id="IPR011993">
    <property type="entry name" value="PH-like_dom_sf"/>
</dbReference>
<feature type="region of interest" description="Disordered" evidence="1">
    <location>
        <begin position="184"/>
        <end position="203"/>
    </location>
</feature>
<keyword evidence="4" id="KW-1185">Reference proteome</keyword>
<dbReference type="Pfam" id="PF07933">
    <property type="entry name" value="DUF1681"/>
    <property type="match status" value="1"/>
</dbReference>
<name>A0A078BA42_STYLE</name>
<dbReference type="SUPFAM" id="SSF50729">
    <property type="entry name" value="PH domain-like"/>
    <property type="match status" value="1"/>
</dbReference>
<dbReference type="AlphaFoldDB" id="A0A078BA42"/>
<dbReference type="InterPro" id="IPR012466">
    <property type="entry name" value="NECAP_PHear"/>
</dbReference>
<reference evidence="3 4" key="1">
    <citation type="submission" date="2014-06" db="EMBL/GenBank/DDBJ databases">
        <authorList>
            <person name="Swart Estienne"/>
        </authorList>
    </citation>
    <scope>NUCLEOTIDE SEQUENCE [LARGE SCALE GENOMIC DNA]</scope>
    <source>
        <strain evidence="3 4">130c</strain>
    </source>
</reference>
<evidence type="ECO:0000313" key="3">
    <source>
        <dbReference type="EMBL" id="CDW91370.1"/>
    </source>
</evidence>
<dbReference type="Gene3D" id="2.30.29.30">
    <property type="entry name" value="Pleckstrin-homology domain (PH domain)/Phosphotyrosine-binding domain (PTB)"/>
    <property type="match status" value="1"/>
</dbReference>
<dbReference type="PANTHER" id="PTHR12847:SF9">
    <property type="entry name" value="NECAP-LIKE PROTEIN CG9132"/>
    <property type="match status" value="1"/>
</dbReference>
<dbReference type="PANTHER" id="PTHR12847">
    <property type="entry name" value="ATP-BINDING CASSETTE ABC TRANSPORTER-RELATED"/>
    <property type="match status" value="1"/>
</dbReference>
<accession>A0A078BA42</accession>
<dbReference type="Proteomes" id="UP000039865">
    <property type="component" value="Unassembled WGS sequence"/>
</dbReference>
<dbReference type="OrthoDB" id="10265489at2759"/>
<gene>
    <name evidence="3" type="primary">Contig17724.g18839</name>
    <name evidence="3" type="ORF">STYLEM_20525</name>
</gene>
<organism evidence="3 4">
    <name type="scientific">Stylonychia lemnae</name>
    <name type="common">Ciliate</name>
    <dbReference type="NCBI Taxonomy" id="5949"/>
    <lineage>
        <taxon>Eukaryota</taxon>
        <taxon>Sar</taxon>
        <taxon>Alveolata</taxon>
        <taxon>Ciliophora</taxon>
        <taxon>Intramacronucleata</taxon>
        <taxon>Spirotrichea</taxon>
        <taxon>Stichotrichia</taxon>
        <taxon>Sporadotrichida</taxon>
        <taxon>Oxytrichidae</taxon>
        <taxon>Stylonychinae</taxon>
        <taxon>Stylonychia</taxon>
    </lineage>
</organism>
<evidence type="ECO:0000259" key="2">
    <source>
        <dbReference type="Pfam" id="PF07933"/>
    </source>
</evidence>
<dbReference type="InParanoid" id="A0A078BA42"/>
<evidence type="ECO:0000313" key="4">
    <source>
        <dbReference type="Proteomes" id="UP000039865"/>
    </source>
</evidence>
<dbReference type="OMA" id="KNECFVY"/>
<dbReference type="EMBL" id="CCKQ01019355">
    <property type="protein sequence ID" value="CDW91370.1"/>
    <property type="molecule type" value="Genomic_DNA"/>
</dbReference>
<evidence type="ECO:0000256" key="1">
    <source>
        <dbReference type="SAM" id="MobiDB-lite"/>
    </source>
</evidence>
<feature type="domain" description="NECAP PHear" evidence="2">
    <location>
        <begin position="16"/>
        <end position="168"/>
    </location>
</feature>
<protein>
    <submittedName>
        <fullName evidence="3">Adaptin ear-binding coat-associated protein 1 necap-1</fullName>
    </submittedName>
</protein>
<dbReference type="GO" id="GO:0006897">
    <property type="term" value="P:endocytosis"/>
    <property type="evidence" value="ECO:0007669"/>
    <property type="project" value="InterPro"/>
</dbReference>
<sequence>MDLASQLAQIDTIMITLMNKRVVNAFQIPPIASAKGHKAEDWRGKQIWTGYCRVMMEGGSICKVQLINEDDSLFAQSVITVEDYDPFVQRCFDSSRFFALMLVNDNGQKALVGVGFPERNDSFDFIAALDDYKKQARLAKGIVDQSNFKSGPSKDFSLKEGEKISINIPGLTTGKKIEQKSGGGFGGGLKKLAPPPGKTSASQTSNFGAFGGSSNTTMNSGSMFGSAPQINQQPVQQSQDDLLNLGLSFGSGLPQQQQQQPQFGIMNTNSLQSNSSSNAFGLDNDLFGDFNSSTSGQINGAGFGMQIQTQSNVGQSNNNDIGSLLDF</sequence>
<proteinExistence type="predicted"/>
<dbReference type="GO" id="GO:0030125">
    <property type="term" value="C:clathrin vesicle coat"/>
    <property type="evidence" value="ECO:0007669"/>
    <property type="project" value="TreeGrafter"/>
</dbReference>